<dbReference type="EMBL" id="VSSQ01026000">
    <property type="protein sequence ID" value="MPM74493.1"/>
    <property type="molecule type" value="Genomic_DNA"/>
</dbReference>
<sequence>MGRVGPGPAQVLPADVGPRPIAPSGLGRGAELVDPHRLDPARAVRVAVVRDAGGRAHPGPGEDEPRPGGHQGDDPVEHGSRVRHRWRPRRRRAAPDGGALVLMGWRESGGEGGAVVPRWS</sequence>
<evidence type="ECO:0000256" key="1">
    <source>
        <dbReference type="SAM" id="MobiDB-lite"/>
    </source>
</evidence>
<dbReference type="AlphaFoldDB" id="A0A645CC45"/>
<accession>A0A645CC45</accession>
<name>A0A645CC45_9ZZZZ</name>
<gene>
    <name evidence="2" type="ORF">SDC9_121481</name>
</gene>
<organism evidence="2">
    <name type="scientific">bioreactor metagenome</name>
    <dbReference type="NCBI Taxonomy" id="1076179"/>
    <lineage>
        <taxon>unclassified sequences</taxon>
        <taxon>metagenomes</taxon>
        <taxon>ecological metagenomes</taxon>
    </lineage>
</organism>
<feature type="compositionally biased region" description="Basic residues" evidence="1">
    <location>
        <begin position="81"/>
        <end position="92"/>
    </location>
</feature>
<evidence type="ECO:0000313" key="2">
    <source>
        <dbReference type="EMBL" id="MPM74493.1"/>
    </source>
</evidence>
<feature type="compositionally biased region" description="Basic and acidic residues" evidence="1">
    <location>
        <begin position="63"/>
        <end position="80"/>
    </location>
</feature>
<proteinExistence type="predicted"/>
<comment type="caution">
    <text evidence="2">The sequence shown here is derived from an EMBL/GenBank/DDBJ whole genome shotgun (WGS) entry which is preliminary data.</text>
</comment>
<feature type="region of interest" description="Disordered" evidence="1">
    <location>
        <begin position="1"/>
        <end position="34"/>
    </location>
</feature>
<protein>
    <submittedName>
        <fullName evidence="2">Uncharacterized protein</fullName>
    </submittedName>
</protein>
<reference evidence="2" key="1">
    <citation type="submission" date="2019-08" db="EMBL/GenBank/DDBJ databases">
        <authorList>
            <person name="Kucharzyk K."/>
            <person name="Murdoch R.W."/>
            <person name="Higgins S."/>
            <person name="Loffler F."/>
        </authorList>
    </citation>
    <scope>NUCLEOTIDE SEQUENCE</scope>
</reference>
<feature type="region of interest" description="Disordered" evidence="1">
    <location>
        <begin position="48"/>
        <end position="96"/>
    </location>
</feature>